<dbReference type="AlphaFoldDB" id="W7HXA1"/>
<evidence type="ECO:0000313" key="2">
    <source>
        <dbReference type="EMBL" id="EWC48831.1"/>
    </source>
</evidence>
<name>W7HXA1_9PEZI</name>
<accession>W7HXA1</accession>
<feature type="transmembrane region" description="Helical" evidence="1">
    <location>
        <begin position="220"/>
        <end position="244"/>
    </location>
</feature>
<keyword evidence="3" id="KW-1185">Reference proteome</keyword>
<sequence length="308" mass="34765">MVAPPEPTFSTGQTAQDIVQLRDLWDLSSAFEEHAASGWVPPAVLDPNYIAPVNLRRVDAATGAAFLVISTILVVWKIVATQRTRLSSVLFLEDWLLLAALVGQAAYVVVIWIANGYQIGWHVYDVRYHSVLKLYKFTGIWNIIIIWVYSTSRASLLVSIRRMYSPIKTKIKPFIDLLVAAKLVYLLVCVFALVFYTPRHPGVTFDLVASMRHEGDLLELSIRFMAAQPAFDTLLLICPFPLLWKLKHLPERRRALILWMCGLWATTMLAGPNSMFAYCESLLQMGLQQAENSIGIYFSTKGYQKIAP</sequence>
<evidence type="ECO:0000313" key="3">
    <source>
        <dbReference type="Proteomes" id="UP000024837"/>
    </source>
</evidence>
<dbReference type="HOGENOM" id="CLU_903230_0_0_1"/>
<feature type="transmembrane region" description="Helical" evidence="1">
    <location>
        <begin position="91"/>
        <end position="114"/>
    </location>
</feature>
<feature type="transmembrane region" description="Helical" evidence="1">
    <location>
        <begin position="173"/>
        <end position="196"/>
    </location>
</feature>
<dbReference type="Proteomes" id="UP000024837">
    <property type="component" value="Unassembled WGS sequence"/>
</dbReference>
<gene>
    <name evidence="2" type="ORF">DRE_00136</name>
</gene>
<keyword evidence="1" id="KW-0472">Membrane</keyword>
<protein>
    <submittedName>
        <fullName evidence="2">Uncharacterized protein</fullName>
    </submittedName>
</protein>
<keyword evidence="1" id="KW-1133">Transmembrane helix</keyword>
<organism evidence="2 3">
    <name type="scientific">Drechslerella stenobrocha 248</name>
    <dbReference type="NCBI Taxonomy" id="1043628"/>
    <lineage>
        <taxon>Eukaryota</taxon>
        <taxon>Fungi</taxon>
        <taxon>Dikarya</taxon>
        <taxon>Ascomycota</taxon>
        <taxon>Pezizomycotina</taxon>
        <taxon>Orbiliomycetes</taxon>
        <taxon>Orbiliales</taxon>
        <taxon>Orbiliaceae</taxon>
        <taxon>Drechslerella</taxon>
    </lineage>
</organism>
<proteinExistence type="predicted"/>
<feature type="transmembrane region" description="Helical" evidence="1">
    <location>
        <begin position="60"/>
        <end position="79"/>
    </location>
</feature>
<dbReference type="EMBL" id="KI966371">
    <property type="protein sequence ID" value="EWC48831.1"/>
    <property type="molecule type" value="Genomic_DNA"/>
</dbReference>
<reference evidence="2 3" key="1">
    <citation type="submission" date="2013-05" db="EMBL/GenBank/DDBJ databases">
        <title>Drechslerella stenobrocha genome reveals carnivorous origination and mechanical trapping mechanism of predatory fungi.</title>
        <authorList>
            <person name="Liu X."/>
            <person name="Zhang W."/>
            <person name="Liu K."/>
        </authorList>
    </citation>
    <scope>NUCLEOTIDE SEQUENCE [LARGE SCALE GENOMIC DNA]</scope>
    <source>
        <strain evidence="2 3">248</strain>
    </source>
</reference>
<dbReference type="OrthoDB" id="5328467at2759"/>
<keyword evidence="1" id="KW-0812">Transmembrane</keyword>
<feature type="transmembrane region" description="Helical" evidence="1">
    <location>
        <begin position="134"/>
        <end position="152"/>
    </location>
</feature>
<feature type="transmembrane region" description="Helical" evidence="1">
    <location>
        <begin position="256"/>
        <end position="278"/>
    </location>
</feature>
<evidence type="ECO:0000256" key="1">
    <source>
        <dbReference type="SAM" id="Phobius"/>
    </source>
</evidence>